<dbReference type="Pfam" id="PF17963">
    <property type="entry name" value="Big_9"/>
    <property type="match status" value="1"/>
</dbReference>
<protein>
    <recommendedName>
        <fullName evidence="4">IPT/TIG domain-containing protein</fullName>
    </recommendedName>
</protein>
<dbReference type="InterPro" id="IPR026444">
    <property type="entry name" value="Secre_tail"/>
</dbReference>
<reference evidence="2 3" key="1">
    <citation type="journal article" date="2016" name="Nat. Commun.">
        <title>Thousands of microbial genomes shed light on interconnected biogeochemical processes in an aquifer system.</title>
        <authorList>
            <person name="Anantharaman K."/>
            <person name="Brown C.T."/>
            <person name="Hug L.A."/>
            <person name="Sharon I."/>
            <person name="Castelle C.J."/>
            <person name="Probst A.J."/>
            <person name="Thomas B.C."/>
            <person name="Singh A."/>
            <person name="Wilkins M.J."/>
            <person name="Karaoz U."/>
            <person name="Brodie E.L."/>
            <person name="Williams K.H."/>
            <person name="Hubbard S.S."/>
            <person name="Banfield J.F."/>
        </authorList>
    </citation>
    <scope>NUCLEOTIDE SEQUENCE [LARGE SCALE GENOMIC DNA]</scope>
</reference>
<feature type="signal peptide" evidence="1">
    <location>
        <begin position="1"/>
        <end position="17"/>
    </location>
</feature>
<accession>A0A1F4T6B6</accession>
<feature type="chain" id="PRO_5009514500" description="IPT/TIG domain-containing protein" evidence="1">
    <location>
        <begin position="18"/>
        <end position="554"/>
    </location>
</feature>
<name>A0A1F4T6B6_UNCSA</name>
<sequence length="554" mass="56007">MLVVGLSLVAFTGIANATAVTVSCSNTNSPANQIYNNTGVGGTLLPSGRYVQLIQSADNTAGAPNSSTGLPAGDTVISSGTLSAAGNFTGACNITQSNYIYIRAWDTWNGTGTPSGNYGTSIPSSVGTGFVFTYKPASFATTTSLSTPATPAALSGLNPDNGTQGVSNLAVILTGTNIQNGATATFSGTGITINSTTINSATQATVNISIAASAPTGGRTVSLTNPGASASNTIAFTVNASGGANHAPTANDVATSTPTNTAVIVNFSASDPDGNPLTYSLVSSPTHGSLGAISGNQVTYTPTAGYTGSDSFTYRANDGTAYSNVATVNITVGSATPPIPPTPGTSPVITNIYRLGSLATDPNRAMGPAGVRIIVEGTGFRDSATSASRALEFTSLTTSSLTEGVIINWTDTTIEAILPAGLSAGLYAVDVKVSAPSAADPSIITTYVSTPANFQVTSSAAGDIAQIFPNPFNPLTEQVNIVVSNTGGASRLGYYIYDMAAQLVYKTTSGTSQIAWNGIDQWGQQVADGAYLLRVVNEDTKSLLAKGKILAVKR</sequence>
<dbReference type="NCBIfam" id="TIGR04183">
    <property type="entry name" value="Por_Secre_tail"/>
    <property type="match status" value="1"/>
</dbReference>
<evidence type="ECO:0000313" key="3">
    <source>
        <dbReference type="Proteomes" id="UP000178602"/>
    </source>
</evidence>
<dbReference type="EMBL" id="MEUG01000001">
    <property type="protein sequence ID" value="OGC28258.1"/>
    <property type="molecule type" value="Genomic_DNA"/>
</dbReference>
<proteinExistence type="predicted"/>
<keyword evidence="1" id="KW-0732">Signal</keyword>
<gene>
    <name evidence="2" type="ORF">A3K49_04665</name>
</gene>
<comment type="caution">
    <text evidence="2">The sequence shown here is derived from an EMBL/GenBank/DDBJ whole genome shotgun (WGS) entry which is preliminary data.</text>
</comment>
<dbReference type="Gene3D" id="2.60.40.4070">
    <property type="match status" value="1"/>
</dbReference>
<evidence type="ECO:0000256" key="1">
    <source>
        <dbReference type="SAM" id="SignalP"/>
    </source>
</evidence>
<dbReference type="Proteomes" id="UP000178602">
    <property type="component" value="Unassembled WGS sequence"/>
</dbReference>
<dbReference type="InterPro" id="IPR013783">
    <property type="entry name" value="Ig-like_fold"/>
</dbReference>
<evidence type="ECO:0008006" key="4">
    <source>
        <dbReference type="Google" id="ProtNLM"/>
    </source>
</evidence>
<dbReference type="Gene3D" id="2.60.40.3440">
    <property type="match status" value="1"/>
</dbReference>
<dbReference type="Gene3D" id="2.60.40.10">
    <property type="entry name" value="Immunoglobulins"/>
    <property type="match status" value="1"/>
</dbReference>
<evidence type="ECO:0000313" key="2">
    <source>
        <dbReference type="EMBL" id="OGC28258.1"/>
    </source>
</evidence>
<dbReference type="AlphaFoldDB" id="A0A1F4T6B6"/>
<organism evidence="2 3">
    <name type="scientific">candidate division WOR-1 bacterium RIFOXYC12_FULL_54_18</name>
    <dbReference type="NCBI Taxonomy" id="1802584"/>
    <lineage>
        <taxon>Bacteria</taxon>
        <taxon>Bacillati</taxon>
        <taxon>Saganbacteria</taxon>
    </lineage>
</organism>